<evidence type="ECO:0000313" key="2">
    <source>
        <dbReference type="Proteomes" id="UP001519460"/>
    </source>
</evidence>
<evidence type="ECO:0000313" key="1">
    <source>
        <dbReference type="EMBL" id="KAK7484491.1"/>
    </source>
</evidence>
<sequence length="82" mass="9276">MNKKTASRSTAHCHVLPTKRLPYNDEIMVNRMAWNVQKKFGFLIDLACVGKKAVPPYLFRGDSCAYGVVSVSVQRQRFMGVL</sequence>
<dbReference type="Proteomes" id="UP001519460">
    <property type="component" value="Unassembled WGS sequence"/>
</dbReference>
<proteinExistence type="predicted"/>
<reference evidence="1 2" key="1">
    <citation type="journal article" date="2023" name="Sci. Data">
        <title>Genome assembly of the Korean intertidal mud-creeper Batillaria attramentaria.</title>
        <authorList>
            <person name="Patra A.K."/>
            <person name="Ho P.T."/>
            <person name="Jun S."/>
            <person name="Lee S.J."/>
            <person name="Kim Y."/>
            <person name="Won Y.J."/>
        </authorList>
    </citation>
    <scope>NUCLEOTIDE SEQUENCE [LARGE SCALE GENOMIC DNA]</scope>
    <source>
        <strain evidence="1">Wonlab-2016</strain>
    </source>
</reference>
<protein>
    <submittedName>
        <fullName evidence="1">Uncharacterized protein</fullName>
    </submittedName>
</protein>
<comment type="caution">
    <text evidence="1">The sequence shown here is derived from an EMBL/GenBank/DDBJ whole genome shotgun (WGS) entry which is preliminary data.</text>
</comment>
<accession>A0ABD0KBZ8</accession>
<dbReference type="AlphaFoldDB" id="A0ABD0KBZ8"/>
<gene>
    <name evidence="1" type="ORF">BaRGS_00024247</name>
</gene>
<name>A0ABD0KBZ8_9CAEN</name>
<keyword evidence="2" id="KW-1185">Reference proteome</keyword>
<dbReference type="EMBL" id="JACVVK020000209">
    <property type="protein sequence ID" value="KAK7484491.1"/>
    <property type="molecule type" value="Genomic_DNA"/>
</dbReference>
<organism evidence="1 2">
    <name type="scientific">Batillaria attramentaria</name>
    <dbReference type="NCBI Taxonomy" id="370345"/>
    <lineage>
        <taxon>Eukaryota</taxon>
        <taxon>Metazoa</taxon>
        <taxon>Spiralia</taxon>
        <taxon>Lophotrochozoa</taxon>
        <taxon>Mollusca</taxon>
        <taxon>Gastropoda</taxon>
        <taxon>Caenogastropoda</taxon>
        <taxon>Sorbeoconcha</taxon>
        <taxon>Cerithioidea</taxon>
        <taxon>Batillariidae</taxon>
        <taxon>Batillaria</taxon>
    </lineage>
</organism>